<reference evidence="2" key="1">
    <citation type="journal article" date="2014" name="Int. J. Syst. Evol. Microbiol.">
        <title>Complete genome sequence of Corynebacterium casei LMG S-19264T (=DSM 44701T), isolated from a smear-ripened cheese.</title>
        <authorList>
            <consortium name="US DOE Joint Genome Institute (JGI-PGF)"/>
            <person name="Walter F."/>
            <person name="Albersmeier A."/>
            <person name="Kalinowski J."/>
            <person name="Ruckert C."/>
        </authorList>
    </citation>
    <scope>NUCLEOTIDE SEQUENCE</scope>
    <source>
        <strain evidence="2">JCM 4633</strain>
    </source>
</reference>
<dbReference type="RefSeq" id="WP_190111653.1">
    <property type="nucleotide sequence ID" value="NZ_BMVB01000017.1"/>
</dbReference>
<protein>
    <submittedName>
        <fullName evidence="2">Uncharacterized protein</fullName>
    </submittedName>
</protein>
<reference evidence="2" key="2">
    <citation type="submission" date="2020-09" db="EMBL/GenBank/DDBJ databases">
        <authorList>
            <person name="Sun Q."/>
            <person name="Ohkuma M."/>
        </authorList>
    </citation>
    <scope>NUCLEOTIDE SEQUENCE</scope>
    <source>
        <strain evidence="2">JCM 4633</strain>
    </source>
</reference>
<comment type="caution">
    <text evidence="2">The sequence shown here is derived from an EMBL/GenBank/DDBJ whole genome shotgun (WGS) entry which is preliminary data.</text>
</comment>
<keyword evidence="1" id="KW-0812">Transmembrane</keyword>
<evidence type="ECO:0000313" key="3">
    <source>
        <dbReference type="Proteomes" id="UP000646244"/>
    </source>
</evidence>
<feature type="transmembrane region" description="Helical" evidence="1">
    <location>
        <begin position="47"/>
        <end position="69"/>
    </location>
</feature>
<name>A0A918TTM0_STRCJ</name>
<dbReference type="EMBL" id="BMVB01000017">
    <property type="protein sequence ID" value="GHC62873.1"/>
    <property type="molecule type" value="Genomic_DNA"/>
</dbReference>
<dbReference type="AlphaFoldDB" id="A0A918TTM0"/>
<gene>
    <name evidence="2" type="ORF">GCM10010507_45000</name>
</gene>
<sequence length="84" mass="8759">MTRAAATMPMVMRVLLITAGVAVLALGIVLFFFWHADVVELTGSARVVSGLGLRAAEAAVLYGGSWLVVRGWNGGPRSTAQSVS</sequence>
<keyword evidence="1" id="KW-0472">Membrane</keyword>
<keyword evidence="1" id="KW-1133">Transmembrane helix</keyword>
<evidence type="ECO:0000256" key="1">
    <source>
        <dbReference type="SAM" id="Phobius"/>
    </source>
</evidence>
<accession>A0A918TTM0</accession>
<feature type="transmembrane region" description="Helical" evidence="1">
    <location>
        <begin position="12"/>
        <end position="35"/>
    </location>
</feature>
<dbReference type="Proteomes" id="UP000646244">
    <property type="component" value="Unassembled WGS sequence"/>
</dbReference>
<proteinExistence type="predicted"/>
<organism evidence="2 3">
    <name type="scientific">Streptomyces cinnamoneus</name>
    <name type="common">Streptoverticillium cinnamoneum</name>
    <dbReference type="NCBI Taxonomy" id="53446"/>
    <lineage>
        <taxon>Bacteria</taxon>
        <taxon>Bacillati</taxon>
        <taxon>Actinomycetota</taxon>
        <taxon>Actinomycetes</taxon>
        <taxon>Kitasatosporales</taxon>
        <taxon>Streptomycetaceae</taxon>
        <taxon>Streptomyces</taxon>
        <taxon>Streptomyces cinnamoneus group</taxon>
    </lineage>
</organism>
<evidence type="ECO:0000313" key="2">
    <source>
        <dbReference type="EMBL" id="GHC62873.1"/>
    </source>
</evidence>